<feature type="domain" description="Activator of Hsp90 ATPase homologue 1/2-like C-terminal" evidence="2">
    <location>
        <begin position="19"/>
        <end position="153"/>
    </location>
</feature>
<comment type="similarity">
    <text evidence="1">Belongs to the AHA1 family.</text>
</comment>
<dbReference type="Gene3D" id="3.30.530.20">
    <property type="match status" value="1"/>
</dbReference>
<dbReference type="EMBL" id="FQYO01000004">
    <property type="protein sequence ID" value="SHJ06800.1"/>
    <property type="molecule type" value="Genomic_DNA"/>
</dbReference>
<dbReference type="OrthoDB" id="9786557at2"/>
<evidence type="ECO:0000313" key="3">
    <source>
        <dbReference type="EMBL" id="SHJ06800.1"/>
    </source>
</evidence>
<evidence type="ECO:0000256" key="1">
    <source>
        <dbReference type="ARBA" id="ARBA00006817"/>
    </source>
</evidence>
<dbReference type="Pfam" id="PF08327">
    <property type="entry name" value="AHSA1"/>
    <property type="match status" value="1"/>
</dbReference>
<dbReference type="SUPFAM" id="SSF55961">
    <property type="entry name" value="Bet v1-like"/>
    <property type="match status" value="1"/>
</dbReference>
<accession>A0A1M6GA15</accession>
<evidence type="ECO:0000259" key="2">
    <source>
        <dbReference type="Pfam" id="PF08327"/>
    </source>
</evidence>
<dbReference type="RefSeq" id="WP_073331736.1">
    <property type="nucleotide sequence ID" value="NZ_FQYO01000004.1"/>
</dbReference>
<protein>
    <submittedName>
        <fullName evidence="3">Uncharacterized conserved protein YndB, AHSA1/START domain</fullName>
    </submittedName>
</protein>
<sequence>MSDRGPEGRVDRAERLIAAPPGELWSAWSDPGRLVRWLPPADATGEILAWDFRPGGAFSLRLTFRGAPGKTSDDTDVIAGRFVRVEAPGILAHEGTFDSADPAFAGTMRLTWTFAPEGSGTRAVVAATGVPPGIDQAVHEAALSESLSHLAAETEGR</sequence>
<name>A0A1M6GA15_9RHOB</name>
<proteinExistence type="inferred from homology"/>
<keyword evidence="4" id="KW-1185">Reference proteome</keyword>
<dbReference type="STRING" id="1447782.SAMN05444417_2769"/>
<reference evidence="3 4" key="1">
    <citation type="submission" date="2016-11" db="EMBL/GenBank/DDBJ databases">
        <authorList>
            <person name="Jaros S."/>
            <person name="Januszkiewicz K."/>
            <person name="Wedrychowicz H."/>
        </authorList>
    </citation>
    <scope>NUCLEOTIDE SEQUENCE [LARGE SCALE GENOMIC DNA]</scope>
    <source>
        <strain evidence="3 4">DSM 100565</strain>
    </source>
</reference>
<dbReference type="AlphaFoldDB" id="A0A1M6GA15"/>
<dbReference type="Proteomes" id="UP000184292">
    <property type="component" value="Unassembled WGS sequence"/>
</dbReference>
<gene>
    <name evidence="3" type="ORF">SAMN05444417_2769</name>
</gene>
<dbReference type="InterPro" id="IPR023393">
    <property type="entry name" value="START-like_dom_sf"/>
</dbReference>
<evidence type="ECO:0000313" key="4">
    <source>
        <dbReference type="Proteomes" id="UP000184292"/>
    </source>
</evidence>
<organism evidence="3 4">
    <name type="scientific">Wenxinia saemankumensis</name>
    <dbReference type="NCBI Taxonomy" id="1447782"/>
    <lineage>
        <taxon>Bacteria</taxon>
        <taxon>Pseudomonadati</taxon>
        <taxon>Pseudomonadota</taxon>
        <taxon>Alphaproteobacteria</taxon>
        <taxon>Rhodobacterales</taxon>
        <taxon>Roseobacteraceae</taxon>
        <taxon>Wenxinia</taxon>
    </lineage>
</organism>
<dbReference type="InterPro" id="IPR013538">
    <property type="entry name" value="ASHA1/2-like_C"/>
</dbReference>